<sequence length="516" mass="57587">MQMEYSHLQDMLVLRYVGGDPCPPVTESDDVCVLPFTYKGKTYSTCISEERLRPWCPTSSDFEKNNKWDYCSTASERRSSTILFKCDERVAKGAPTLVSDTKGCSATFEWKTKLVCLPTKLDCKFIIDHKSYDLRMLSSLTGSWSFAADGSKYYLNLCQRVNQGPSACSESASVCQERNGRVQVLGQVHTQKVTVKGDIVLVTYSGGDSCGNDKQFSTTIQLTCANVTGKPKMKQYNSESCQYIFTWETRAACAVIPKEVVMAHGIIYGDNGASVNLSGIYIKSYNASGDQRVTDQYMYEIQLSGRENSAYQKCNGASVCQVKTNGQFTRPIGSPNQIKYYIDDDSLEAVFSSNSKCGKDPQKNATSTIFFYCSQTEGEGRPEFLHETADCQYLFSWYTTAICPLVPENSASTTDDGDQNQYQGLSGRSQAVGAILSILLVILVICLVVLLLYKKERRETMMYKLKPTAVGGVPMCLTNTQRSIQKKKWTMRLSGLWKKCLEAMQNHTMRTAMSEV</sequence>
<protein>
    <recommendedName>
        <fullName evidence="15">Cation-independent mannose-6-phosphate receptor</fullName>
    </recommendedName>
</protein>
<dbReference type="SMART" id="SM01404">
    <property type="entry name" value="CIMR"/>
    <property type="match status" value="2"/>
</dbReference>
<dbReference type="Pfam" id="PF00878">
    <property type="entry name" value="CIMR"/>
    <property type="match status" value="3"/>
</dbReference>
<organism evidence="13 14">
    <name type="scientific">Staurois parvus</name>
    <dbReference type="NCBI Taxonomy" id="386267"/>
    <lineage>
        <taxon>Eukaryota</taxon>
        <taxon>Metazoa</taxon>
        <taxon>Chordata</taxon>
        <taxon>Craniata</taxon>
        <taxon>Vertebrata</taxon>
        <taxon>Euteleostomi</taxon>
        <taxon>Amphibia</taxon>
        <taxon>Batrachia</taxon>
        <taxon>Anura</taxon>
        <taxon>Neobatrachia</taxon>
        <taxon>Ranoidea</taxon>
        <taxon>Ranidae</taxon>
        <taxon>Staurois</taxon>
    </lineage>
</organism>
<keyword evidence="3 10" id="KW-0812">Transmembrane</keyword>
<evidence type="ECO:0000313" key="13">
    <source>
        <dbReference type="EMBL" id="CAI9545134.1"/>
    </source>
</evidence>
<feature type="domain" description="Fibronectin type-II" evidence="11">
    <location>
        <begin position="27"/>
        <end position="73"/>
    </location>
</feature>
<dbReference type="Pfam" id="PF00040">
    <property type="entry name" value="fn2"/>
    <property type="match status" value="1"/>
</dbReference>
<comment type="caution">
    <text evidence="13">The sequence shown here is derived from an EMBL/GenBank/DDBJ whole genome shotgun (WGS) entry which is preliminary data.</text>
</comment>
<reference evidence="13" key="1">
    <citation type="submission" date="2023-05" db="EMBL/GenBank/DDBJ databases">
        <authorList>
            <person name="Stuckert A."/>
        </authorList>
    </citation>
    <scope>NUCLEOTIDE SEQUENCE</scope>
</reference>
<evidence type="ECO:0008006" key="15">
    <source>
        <dbReference type="Google" id="ProtNLM"/>
    </source>
</evidence>
<evidence type="ECO:0000256" key="8">
    <source>
        <dbReference type="ARBA" id="ARBA00023157"/>
    </source>
</evidence>
<name>A0ABN9BC20_9NEOB</name>
<keyword evidence="7 10" id="KW-0472">Membrane</keyword>
<evidence type="ECO:0000256" key="2">
    <source>
        <dbReference type="ARBA" id="ARBA00022448"/>
    </source>
</evidence>
<evidence type="ECO:0000256" key="1">
    <source>
        <dbReference type="ARBA" id="ARBA00004308"/>
    </source>
</evidence>
<dbReference type="PROSITE" id="PS00023">
    <property type="entry name" value="FN2_1"/>
    <property type="match status" value="1"/>
</dbReference>
<evidence type="ECO:0000259" key="11">
    <source>
        <dbReference type="PROSITE" id="PS51092"/>
    </source>
</evidence>
<feature type="domain" description="MRH" evidence="12">
    <location>
        <begin position="121"/>
        <end position="255"/>
    </location>
</feature>
<dbReference type="SUPFAM" id="SSF50911">
    <property type="entry name" value="Mannose 6-phosphate receptor domain"/>
    <property type="match status" value="3"/>
</dbReference>
<comment type="subcellular location">
    <subcellularLocation>
        <location evidence="1">Endomembrane system</location>
    </subcellularLocation>
</comment>
<evidence type="ECO:0000256" key="7">
    <source>
        <dbReference type="ARBA" id="ARBA00023136"/>
    </source>
</evidence>
<keyword evidence="2" id="KW-0813">Transport</keyword>
<dbReference type="CDD" id="cd00062">
    <property type="entry name" value="FN2"/>
    <property type="match status" value="1"/>
</dbReference>
<dbReference type="InterPro" id="IPR013806">
    <property type="entry name" value="Kringle-like"/>
</dbReference>
<evidence type="ECO:0000256" key="5">
    <source>
        <dbReference type="ARBA" id="ARBA00022737"/>
    </source>
</evidence>
<dbReference type="SMART" id="SM00059">
    <property type="entry name" value="FN2"/>
    <property type="match status" value="1"/>
</dbReference>
<evidence type="ECO:0000256" key="4">
    <source>
        <dbReference type="ARBA" id="ARBA00022729"/>
    </source>
</evidence>
<comment type="caution">
    <text evidence="9">Lacks conserved residue(s) required for the propagation of feature annotation.</text>
</comment>
<dbReference type="Gene3D" id="2.70.130.10">
    <property type="entry name" value="Mannose-6-phosphate receptor binding domain"/>
    <property type="match status" value="3"/>
</dbReference>
<keyword evidence="5" id="KW-0677">Repeat</keyword>
<dbReference type="InterPro" id="IPR009011">
    <property type="entry name" value="Man6P_isomerase_rcpt-bd_dom_sf"/>
</dbReference>
<keyword evidence="4" id="KW-0732">Signal</keyword>
<dbReference type="PANTHER" id="PTHR15071">
    <property type="entry name" value="MANNOSE-6-PHOSPHATE RECEPTOR FAMILY MEMBER"/>
    <property type="match status" value="1"/>
</dbReference>
<dbReference type="Gene3D" id="2.10.10.10">
    <property type="entry name" value="Fibronectin, type II, collagen-binding"/>
    <property type="match status" value="1"/>
</dbReference>
<keyword evidence="14" id="KW-1185">Reference proteome</keyword>
<evidence type="ECO:0000256" key="3">
    <source>
        <dbReference type="ARBA" id="ARBA00022692"/>
    </source>
</evidence>
<dbReference type="InterPro" id="IPR036943">
    <property type="entry name" value="FN_type2_sf"/>
</dbReference>
<evidence type="ECO:0000256" key="9">
    <source>
        <dbReference type="PROSITE-ProRule" id="PRU00479"/>
    </source>
</evidence>
<dbReference type="PROSITE" id="PS51914">
    <property type="entry name" value="MRH"/>
    <property type="match status" value="3"/>
</dbReference>
<accession>A0ABN9BC20</accession>
<feature type="domain" description="MRH" evidence="12">
    <location>
        <begin position="1"/>
        <end position="118"/>
    </location>
</feature>
<keyword evidence="6 10" id="KW-1133">Transmembrane helix</keyword>
<dbReference type="EMBL" id="CATNWA010003338">
    <property type="protein sequence ID" value="CAI9545134.1"/>
    <property type="molecule type" value="Genomic_DNA"/>
</dbReference>
<evidence type="ECO:0000313" key="14">
    <source>
        <dbReference type="Proteomes" id="UP001162483"/>
    </source>
</evidence>
<proteinExistence type="predicted"/>
<dbReference type="PRINTS" id="PR00013">
    <property type="entry name" value="FNTYPEII"/>
</dbReference>
<gene>
    <name evidence="13" type="ORF">SPARVUS_LOCUS2604223</name>
</gene>
<dbReference type="InterPro" id="IPR044865">
    <property type="entry name" value="MRH_dom"/>
</dbReference>
<keyword evidence="8" id="KW-1015">Disulfide bond</keyword>
<dbReference type="InterPro" id="IPR000562">
    <property type="entry name" value="FN_type2_dom"/>
</dbReference>
<dbReference type="SUPFAM" id="SSF57440">
    <property type="entry name" value="Kringle-like"/>
    <property type="match status" value="1"/>
</dbReference>
<dbReference type="PROSITE" id="PS51092">
    <property type="entry name" value="FN2_2"/>
    <property type="match status" value="1"/>
</dbReference>
<feature type="domain" description="MRH" evidence="12">
    <location>
        <begin position="271"/>
        <end position="405"/>
    </location>
</feature>
<evidence type="ECO:0000256" key="10">
    <source>
        <dbReference type="SAM" id="Phobius"/>
    </source>
</evidence>
<feature type="transmembrane region" description="Helical" evidence="10">
    <location>
        <begin position="431"/>
        <end position="453"/>
    </location>
</feature>
<dbReference type="Proteomes" id="UP001162483">
    <property type="component" value="Unassembled WGS sequence"/>
</dbReference>
<dbReference type="InterPro" id="IPR000479">
    <property type="entry name" value="CIMR_rpt"/>
</dbReference>
<evidence type="ECO:0000259" key="12">
    <source>
        <dbReference type="PROSITE" id="PS51914"/>
    </source>
</evidence>
<dbReference type="PANTHER" id="PTHR15071:SF0">
    <property type="entry name" value="MANNOSE 6-PHOSPHATE RECEPTOR-LIKE PROTEIN 1"/>
    <property type="match status" value="1"/>
</dbReference>
<evidence type="ECO:0000256" key="6">
    <source>
        <dbReference type="ARBA" id="ARBA00022989"/>
    </source>
</evidence>